<evidence type="ECO:0000256" key="1">
    <source>
        <dbReference type="ARBA" id="ARBA00022490"/>
    </source>
</evidence>
<dbReference type="InterPro" id="IPR029063">
    <property type="entry name" value="SAM-dependent_MTases_sf"/>
</dbReference>
<dbReference type="Pfam" id="PF01170">
    <property type="entry name" value="UPF0020"/>
    <property type="match status" value="1"/>
</dbReference>
<dbReference type="SUPFAM" id="SSF53335">
    <property type="entry name" value="S-adenosyl-L-methionine-dependent methyltransferases"/>
    <property type="match status" value="1"/>
</dbReference>
<dbReference type="GO" id="GO:0008033">
    <property type="term" value="P:tRNA processing"/>
    <property type="evidence" value="ECO:0007669"/>
    <property type="project" value="UniProtKB-UniRule"/>
</dbReference>
<dbReference type="InterPro" id="IPR000241">
    <property type="entry name" value="RlmKL-like_Mtase"/>
</dbReference>
<dbReference type="GO" id="GO:0043527">
    <property type="term" value="C:tRNA methyltransferase complex"/>
    <property type="evidence" value="ECO:0007669"/>
    <property type="project" value="UniProtKB-ARBA"/>
</dbReference>
<dbReference type="AlphaFoldDB" id="A0A4V6AQT4"/>
<evidence type="ECO:0000256" key="4">
    <source>
        <dbReference type="ARBA" id="ARBA00022691"/>
    </source>
</evidence>
<evidence type="ECO:0000256" key="7">
    <source>
        <dbReference type="PROSITE-ProRule" id="PRU00959"/>
    </source>
</evidence>
<dbReference type="Pfam" id="PF25904">
    <property type="entry name" value="Tmrp11_N"/>
    <property type="match status" value="1"/>
</dbReference>
<dbReference type="GO" id="GO:0000049">
    <property type="term" value="F:tRNA binding"/>
    <property type="evidence" value="ECO:0007669"/>
    <property type="project" value="UniProtKB-UniRule"/>
</dbReference>
<protein>
    <submittedName>
        <fullName evidence="10">tRNA (Guanine(10)-N2)-methyltransferase-like protein</fullName>
    </submittedName>
</protein>
<evidence type="ECO:0000256" key="3">
    <source>
        <dbReference type="ARBA" id="ARBA00022679"/>
    </source>
</evidence>
<dbReference type="PANTHER" id="PTHR13370:SF3">
    <property type="entry name" value="TRNA (GUANINE(10)-N2)-METHYLTRANSFERASE HOMOLOG"/>
    <property type="match status" value="1"/>
</dbReference>
<organism evidence="10 11">
    <name type="scientific">Collichthys lucidus</name>
    <name type="common">Big head croaker</name>
    <name type="synonym">Sciaena lucida</name>
    <dbReference type="NCBI Taxonomy" id="240159"/>
    <lineage>
        <taxon>Eukaryota</taxon>
        <taxon>Metazoa</taxon>
        <taxon>Chordata</taxon>
        <taxon>Craniata</taxon>
        <taxon>Vertebrata</taxon>
        <taxon>Euteleostomi</taxon>
        <taxon>Actinopterygii</taxon>
        <taxon>Neopterygii</taxon>
        <taxon>Teleostei</taxon>
        <taxon>Neoteleostei</taxon>
        <taxon>Acanthomorphata</taxon>
        <taxon>Eupercaria</taxon>
        <taxon>Sciaenidae</taxon>
        <taxon>Collichthys</taxon>
    </lineage>
</organism>
<keyword evidence="2 7" id="KW-0489">Methyltransferase</keyword>
<dbReference type="GO" id="GO:0032259">
    <property type="term" value="P:methylation"/>
    <property type="evidence" value="ECO:0007669"/>
    <property type="project" value="UniProtKB-UniRule"/>
</dbReference>
<comment type="similarity">
    <text evidence="7">Belongs to the class I-like SAM-binding methyltransferase superfamily. TRM11 methyltransferase family.</text>
</comment>
<keyword evidence="4 7" id="KW-0949">S-adenosyl-L-methionine</keyword>
<keyword evidence="1" id="KW-0963">Cytoplasm</keyword>
<dbReference type="GO" id="GO:0160102">
    <property type="term" value="F:tRNA (guanine(10)-N2)-methyltransferase activity"/>
    <property type="evidence" value="ECO:0007669"/>
    <property type="project" value="InterPro"/>
</dbReference>
<evidence type="ECO:0000256" key="2">
    <source>
        <dbReference type="ARBA" id="ARBA00022603"/>
    </source>
</evidence>
<keyword evidence="7" id="KW-0820">tRNA-binding</keyword>
<dbReference type="PIRSF" id="PIRSF017259">
    <property type="entry name" value="tRNA_mtfrase_TRM11"/>
    <property type="match status" value="1"/>
</dbReference>
<dbReference type="Gene3D" id="3.40.50.150">
    <property type="entry name" value="Vaccinia Virus protein VP39"/>
    <property type="match status" value="1"/>
</dbReference>
<evidence type="ECO:0000313" key="11">
    <source>
        <dbReference type="Proteomes" id="UP000298787"/>
    </source>
</evidence>
<name>A0A4V6AQT4_COLLU</name>
<dbReference type="InterPro" id="IPR059073">
    <property type="entry name" value="TRMT11_N"/>
</dbReference>
<keyword evidence="6 7" id="KW-0694">RNA-binding</keyword>
<keyword evidence="3 7" id="KW-0808">Transferase</keyword>
<feature type="domain" description="Ribosomal RNA large subunit methyltransferase K/L-like methyltransferase" evidence="8">
    <location>
        <begin position="190"/>
        <end position="311"/>
    </location>
</feature>
<evidence type="ECO:0000259" key="8">
    <source>
        <dbReference type="Pfam" id="PF01170"/>
    </source>
</evidence>
<keyword evidence="11" id="KW-1185">Reference proteome</keyword>
<dbReference type="EMBL" id="CM014091">
    <property type="protein sequence ID" value="TKS81752.1"/>
    <property type="molecule type" value="Genomic_DNA"/>
</dbReference>
<evidence type="ECO:0000256" key="6">
    <source>
        <dbReference type="ARBA" id="ARBA00022884"/>
    </source>
</evidence>
<proteinExistence type="inferred from homology"/>
<sequence>MATTTGRSCLQYLLHLAQDHLDFRLPEIKALLALRGKPFQPSENFKEKCPFWCLDGLSEEDVRSIMARSVCTKSAFELWGHGQTHSELRTSLLKYPSENMSPFMHKDSTYRINVYTYNKTLIFEDRIKRIDALEYLPFEGTVSLKSPEHIFCLLEDYGTDPNNIPEQPFYVYFGRWDGQRELIRSHSVKNRHFIGNTSMDAGLSFIMANHAKVKENDVVFDPFVGTGSLLVACSQFKAYVCGTDIDYNIIHGKGRSSRKNQKWRGPDENIRANLRQYGTEKMYLDVMLSDASKPVWRDAALFDVIITDPTWSLTSPVSQAYHLSDIFTDLLNFSAHHLVIGGRLVYWLPIYRPEYCEEMVPLHPCLQLVSNCEQTLSSHTARRLITMEKIKEPEELDSLSHQADPRFSPYQGHNAFREKYFSGLNKRGGKEDNKSNINGE</sequence>
<accession>A0A4V6AQT4</accession>
<reference evidence="10 11" key="1">
    <citation type="submission" date="2019-01" db="EMBL/GenBank/DDBJ databases">
        <title>Genome Assembly of Collichthys lucidus.</title>
        <authorList>
            <person name="Cai M."/>
            <person name="Xiao S."/>
        </authorList>
    </citation>
    <scope>NUCLEOTIDE SEQUENCE [LARGE SCALE GENOMIC DNA]</scope>
    <source>
        <strain evidence="10">JT15FE1705JMU</strain>
        <tissue evidence="10">Muscle</tissue>
    </source>
</reference>
<dbReference type="PROSITE" id="PS51627">
    <property type="entry name" value="SAM_MT_TRM11"/>
    <property type="match status" value="1"/>
</dbReference>
<dbReference type="GO" id="GO:0005737">
    <property type="term" value="C:cytoplasm"/>
    <property type="evidence" value="ECO:0007669"/>
    <property type="project" value="TreeGrafter"/>
</dbReference>
<dbReference type="InterPro" id="IPR016691">
    <property type="entry name" value="TRMT11"/>
</dbReference>
<feature type="domain" description="tRNA (guanine(10)-N(2))-methyltransferase TRMT11 N-terminal" evidence="9">
    <location>
        <begin position="11"/>
        <end position="176"/>
    </location>
</feature>
<evidence type="ECO:0000259" key="9">
    <source>
        <dbReference type="Pfam" id="PF25904"/>
    </source>
</evidence>
<dbReference type="STRING" id="240159.A0A4V6AQT4"/>
<keyword evidence="5 7" id="KW-0819">tRNA processing</keyword>
<evidence type="ECO:0000313" key="10">
    <source>
        <dbReference type="EMBL" id="TKS81752.1"/>
    </source>
</evidence>
<dbReference type="Proteomes" id="UP000298787">
    <property type="component" value="Chromosome 14"/>
</dbReference>
<dbReference type="PANTHER" id="PTHR13370">
    <property type="entry name" value="RNA METHYLASE-RELATED"/>
    <property type="match status" value="1"/>
</dbReference>
<evidence type="ECO:0000256" key="5">
    <source>
        <dbReference type="ARBA" id="ARBA00022694"/>
    </source>
</evidence>
<gene>
    <name evidence="10" type="ORF">D9C73_015858</name>
</gene>